<name>A0A0D2IY46_9BACT</name>
<organism evidence="2 3">
    <name type="scientific">Dethiosulfatarculus sandiegensis</name>
    <dbReference type="NCBI Taxonomy" id="1429043"/>
    <lineage>
        <taxon>Bacteria</taxon>
        <taxon>Pseudomonadati</taxon>
        <taxon>Thermodesulfobacteriota</taxon>
        <taxon>Desulfarculia</taxon>
        <taxon>Desulfarculales</taxon>
        <taxon>Desulfarculaceae</taxon>
        <taxon>Dethiosulfatarculus</taxon>
    </lineage>
</organism>
<dbReference type="Proteomes" id="UP000032233">
    <property type="component" value="Unassembled WGS sequence"/>
</dbReference>
<dbReference type="InParanoid" id="A0A0D2IY46"/>
<dbReference type="InterPro" id="IPR007553">
    <property type="entry name" value="2-thiour_desulf"/>
</dbReference>
<evidence type="ECO:0000313" key="2">
    <source>
        <dbReference type="EMBL" id="KIX10949.1"/>
    </source>
</evidence>
<dbReference type="OrthoDB" id="495783at2"/>
<dbReference type="InterPro" id="IPR017087">
    <property type="entry name" value="UCP037004"/>
</dbReference>
<dbReference type="EMBL" id="AZAC01000078">
    <property type="protein sequence ID" value="KIX10949.1"/>
    <property type="molecule type" value="Genomic_DNA"/>
</dbReference>
<dbReference type="PANTHER" id="PTHR30087:SF0">
    <property type="entry name" value="INNER MEMBRANE PROTEIN"/>
    <property type="match status" value="1"/>
</dbReference>
<dbReference type="Pfam" id="PF08349">
    <property type="entry name" value="DUF1722"/>
    <property type="match status" value="1"/>
</dbReference>
<dbReference type="InterPro" id="IPR013560">
    <property type="entry name" value="DUF1722"/>
</dbReference>
<comment type="caution">
    <text evidence="2">The sequence shown here is derived from an EMBL/GenBank/DDBJ whole genome shotgun (WGS) entry which is preliminary data.</text>
</comment>
<evidence type="ECO:0000259" key="1">
    <source>
        <dbReference type="Pfam" id="PF08349"/>
    </source>
</evidence>
<dbReference type="Pfam" id="PF04463">
    <property type="entry name" value="2-thiour_desulf"/>
    <property type="match status" value="1"/>
</dbReference>
<dbReference type="PIRSF" id="PIRSF037004">
    <property type="entry name" value="UCP037004"/>
    <property type="match status" value="1"/>
</dbReference>
<reference evidence="2 3" key="1">
    <citation type="submission" date="2013-11" db="EMBL/GenBank/DDBJ databases">
        <title>Metagenomic analysis of a methanogenic consortium involved in long chain n-alkane degradation.</title>
        <authorList>
            <person name="Davidova I.A."/>
            <person name="Callaghan A.V."/>
            <person name="Wawrik B."/>
            <person name="Pruitt S."/>
            <person name="Marks C."/>
            <person name="Duncan K.E."/>
            <person name="Suflita J.M."/>
        </authorList>
    </citation>
    <scope>NUCLEOTIDE SEQUENCE [LARGE SCALE GENOMIC DNA]</scope>
    <source>
        <strain evidence="2 3">SPR</strain>
    </source>
</reference>
<dbReference type="RefSeq" id="WP_044352787.1">
    <property type="nucleotide sequence ID" value="NZ_AZAC01000078.1"/>
</dbReference>
<evidence type="ECO:0000313" key="3">
    <source>
        <dbReference type="Proteomes" id="UP000032233"/>
    </source>
</evidence>
<dbReference type="PATRIC" id="fig|1429043.3.peg.5847"/>
<proteinExistence type="predicted"/>
<gene>
    <name evidence="2" type="ORF">X474_27530</name>
</gene>
<feature type="domain" description="DUF1722" evidence="1">
    <location>
        <begin position="193"/>
        <end position="309"/>
    </location>
</feature>
<accession>A0A0D2IY46</accession>
<sequence length="325" mass="36572">MSKKKFTRPQVVVSKCLGFAACRWNQAMVEDPFVEKLKQFVDYQPVCPEVEIGLGVPRDPVRLVGKADEVKMIQPATGRDCTPEMQKFMAGFFGSLKEVDGFLLKSRSPSCGPMDVPIYAGEKPGSSSKKGAGIFAAKARETAPLAAVEHEGRVKNFELREHFLTKLFTTSWFRQVRQAGSMGALVDFHSKNKLLFMGYNQSRMRIMGKLVANPQGDSLENILNQYEENLGQALAKAPKTGSIINVLMHAEGYFKKQLTAREKAHFLDSLDLYRQGRALLSSLQMLLFDWILRYDQEYLAEQSFFAPYPQELFYLKDSGKGRTVG</sequence>
<dbReference type="AlphaFoldDB" id="A0A0D2IY46"/>
<dbReference type="STRING" id="1429043.X474_27530"/>
<keyword evidence="3" id="KW-1185">Reference proteome</keyword>
<dbReference type="PANTHER" id="PTHR30087">
    <property type="entry name" value="INNER MEMBRANE PROTEIN"/>
    <property type="match status" value="1"/>
</dbReference>
<protein>
    <recommendedName>
        <fullName evidence="1">DUF1722 domain-containing protein</fullName>
    </recommendedName>
</protein>